<dbReference type="GO" id="GO:0005506">
    <property type="term" value="F:iron ion binding"/>
    <property type="evidence" value="ECO:0007669"/>
    <property type="project" value="UniProtKB-UniRule"/>
</dbReference>
<evidence type="ECO:0000256" key="3">
    <source>
        <dbReference type="RuleBase" id="RU366061"/>
    </source>
</evidence>
<dbReference type="Gene3D" id="2.30.30.140">
    <property type="match status" value="1"/>
</dbReference>
<evidence type="ECO:0000313" key="6">
    <source>
        <dbReference type="EMBL" id="CAD9323747.1"/>
    </source>
</evidence>
<comment type="cofactor">
    <cofactor evidence="3">
        <name>Fe(2+)</name>
        <dbReference type="ChEBI" id="CHEBI:29033"/>
    </cofactor>
    <text evidence="3">Binds 1 Fe(2+) ion per subunit.</text>
</comment>
<reference evidence="6" key="1">
    <citation type="submission" date="2021-01" db="EMBL/GenBank/DDBJ databases">
        <authorList>
            <person name="Corre E."/>
            <person name="Pelletier E."/>
            <person name="Niang G."/>
            <person name="Scheremetjew M."/>
            <person name="Finn R."/>
            <person name="Kale V."/>
            <person name="Holt S."/>
            <person name="Cochrane G."/>
            <person name="Meng A."/>
            <person name="Brown T."/>
            <person name="Cohen L."/>
        </authorList>
    </citation>
    <scope>NUCLEOTIDE SEQUENCE</scope>
    <source>
        <strain evidence="6">Pop2</strain>
    </source>
</reference>
<dbReference type="InterPro" id="IPR003347">
    <property type="entry name" value="JmjC_dom"/>
</dbReference>
<keyword evidence="2 3" id="KW-0408">Iron</keyword>
<dbReference type="PROSITE" id="PS51184">
    <property type="entry name" value="JMJC"/>
    <property type="match status" value="1"/>
</dbReference>
<organism evidence="6">
    <name type="scientific">Ditylum brightwellii</name>
    <dbReference type="NCBI Taxonomy" id="49249"/>
    <lineage>
        <taxon>Eukaryota</taxon>
        <taxon>Sar</taxon>
        <taxon>Stramenopiles</taxon>
        <taxon>Ochrophyta</taxon>
        <taxon>Bacillariophyta</taxon>
        <taxon>Mediophyceae</taxon>
        <taxon>Lithodesmiophycidae</taxon>
        <taxon>Lithodesmiales</taxon>
        <taxon>Lithodesmiaceae</taxon>
        <taxon>Ditylum</taxon>
    </lineage>
</organism>
<proteinExistence type="inferred from homology"/>
<dbReference type="InterPro" id="IPR039994">
    <property type="entry name" value="NO66-like"/>
</dbReference>
<comment type="subcellular location">
    <subcellularLocation>
        <location evidence="3">Nucleus</location>
    </subcellularLocation>
</comment>
<comment type="function">
    <text evidence="3">Oxygenase that can act as both a histone lysine demethylase and a ribosomal histidine hydroxylase.</text>
</comment>
<dbReference type="GO" id="GO:0005730">
    <property type="term" value="C:nucleolus"/>
    <property type="evidence" value="ECO:0007669"/>
    <property type="project" value="TreeGrafter"/>
</dbReference>
<keyword evidence="4" id="KW-0732">Signal</keyword>
<keyword evidence="3" id="KW-0805">Transcription regulation</keyword>
<gene>
    <name evidence="6" type="ORF">DBRI1063_LOCUS7705</name>
</gene>
<keyword evidence="3" id="KW-0560">Oxidoreductase</keyword>
<evidence type="ECO:0000256" key="2">
    <source>
        <dbReference type="ARBA" id="ARBA00023004"/>
    </source>
</evidence>
<keyword evidence="1 3" id="KW-0479">Metal-binding</keyword>
<keyword evidence="3" id="KW-0223">Dioxygenase</keyword>
<dbReference type="PANTHER" id="PTHR13096:SF8">
    <property type="entry name" value="RIBOSOMAL OXYGENASE 1"/>
    <property type="match status" value="1"/>
</dbReference>
<feature type="signal peptide" evidence="4">
    <location>
        <begin position="1"/>
        <end position="18"/>
    </location>
</feature>
<protein>
    <recommendedName>
        <fullName evidence="3">Bifunctional lysine-specific demethylase and histidyl-hydroxylase</fullName>
        <ecNumber evidence="3">1.14.11.-</ecNumber>
    </recommendedName>
</protein>
<sequence length="675" mass="74260">MRLKISLWMLLPPPMAVAMVGMNRGNTAGNSIAFVPSTLKCSFRHVGGGLLQREDGISSPFCSLLSPSTTTMLYGTSTESPEKSETALDKDAETNMVVNNILNEMQHATKSSFEWSESFGLNGEEAAFYALFSSIRSLSNDVLGINGKPFYLAQDQIVKAIKKGSGEESASTIAGYFTFDDLAKALEEDFLDADRGSTDNKKGWKVTAVSTPRGSSFEDARMTLEEVEAALSKGTVIFSAIGAHVPKLARATLACTDASALPNALNMYVTAAGKRTSAPPHTDRQDVIVAQTQGRKHWRVYSPPDPTLRPQADAFARGKGDDNLPLHQLENMGCKLLVDAVLNPGDVLFIPAGFPHTTDTIASSSEEEKEDTSIHLTFNFDSHVWDLDYLSVRRLALRRACVKDEALGVGTDDNRYVGKANLLPSNVRNELFHALPLGLLDDLLDEATRSTLMEEALSEVQRISMAVDESTASAVDANVWKETLEQVQKQGMELFDVHRDMYLAAIEEGRLREQEAAMTSHLEKEARRITMTPERMQRLSLFRVRSFYERISEAKKSLVDWSYEGVAQTSGEGGEGGNSNDLPENWAFTMSLSVGDEVEADLGGAFFPAKVTRVAGSKYDVQFFDGDRGDGLERDMIKLLRPPAVASDEDDFDTTGLTKKEIKKLRKKMEKKKNK</sequence>
<feature type="chain" id="PRO_5030666642" description="Bifunctional lysine-specific demethylase and histidyl-hydroxylase" evidence="4">
    <location>
        <begin position="19"/>
        <end position="675"/>
    </location>
</feature>
<accession>A0A7S1YZE1</accession>
<dbReference type="EC" id="1.14.11.-" evidence="3"/>
<dbReference type="GO" id="GO:0051864">
    <property type="term" value="F:histone H3K36 demethylase activity"/>
    <property type="evidence" value="ECO:0007669"/>
    <property type="project" value="TreeGrafter"/>
</dbReference>
<name>A0A7S1YZE1_9STRA</name>
<dbReference type="EMBL" id="HBGN01012085">
    <property type="protein sequence ID" value="CAD9323747.1"/>
    <property type="molecule type" value="Transcribed_RNA"/>
</dbReference>
<dbReference type="CDD" id="cd04508">
    <property type="entry name" value="Tudor_SF"/>
    <property type="match status" value="1"/>
</dbReference>
<dbReference type="Gene3D" id="2.60.120.650">
    <property type="entry name" value="Cupin"/>
    <property type="match status" value="1"/>
</dbReference>
<dbReference type="PANTHER" id="PTHR13096">
    <property type="entry name" value="MINA53 MYC INDUCED NUCLEAR ANTIGEN"/>
    <property type="match status" value="1"/>
</dbReference>
<keyword evidence="3" id="KW-0539">Nucleus</keyword>
<dbReference type="SUPFAM" id="SSF51197">
    <property type="entry name" value="Clavaminate synthase-like"/>
    <property type="match status" value="1"/>
</dbReference>
<evidence type="ECO:0000256" key="1">
    <source>
        <dbReference type="ARBA" id="ARBA00022723"/>
    </source>
</evidence>
<comment type="similarity">
    <text evidence="3">Belongs to the ROX family.</text>
</comment>
<keyword evidence="3" id="KW-0804">Transcription</keyword>
<dbReference type="AlphaFoldDB" id="A0A7S1YZE1"/>
<dbReference type="GO" id="GO:0032453">
    <property type="term" value="F:histone H3K4 demethylase activity"/>
    <property type="evidence" value="ECO:0007669"/>
    <property type="project" value="TreeGrafter"/>
</dbReference>
<evidence type="ECO:0000259" key="5">
    <source>
        <dbReference type="PROSITE" id="PS51184"/>
    </source>
</evidence>
<dbReference type="Pfam" id="PF08007">
    <property type="entry name" value="JmjC_2"/>
    <property type="match status" value="1"/>
</dbReference>
<evidence type="ECO:0000256" key="4">
    <source>
        <dbReference type="SAM" id="SignalP"/>
    </source>
</evidence>
<feature type="domain" description="JmjC" evidence="5">
    <location>
        <begin position="234"/>
        <end position="397"/>
    </location>
</feature>